<comment type="caution">
    <text evidence="5">Lacks conserved residue(s) required for the propagation of feature annotation.</text>
</comment>
<feature type="compositionally biased region" description="Low complexity" evidence="6">
    <location>
        <begin position="351"/>
        <end position="378"/>
    </location>
</feature>
<evidence type="ECO:0000256" key="2">
    <source>
        <dbReference type="ARBA" id="ARBA00022729"/>
    </source>
</evidence>
<keyword evidence="11" id="KW-1185">Reference proteome</keyword>
<dbReference type="SMART" id="SM00365">
    <property type="entry name" value="LRR_SD22"/>
    <property type="match status" value="3"/>
</dbReference>
<proteinExistence type="predicted"/>
<reference evidence="10" key="1">
    <citation type="submission" date="2025-08" db="UniProtKB">
        <authorList>
            <consortium name="Ensembl"/>
        </authorList>
    </citation>
    <scope>IDENTIFICATION</scope>
</reference>
<dbReference type="SUPFAM" id="SSF49265">
    <property type="entry name" value="Fibronectin type III"/>
    <property type="match status" value="1"/>
</dbReference>
<reference evidence="10" key="2">
    <citation type="submission" date="2025-09" db="UniProtKB">
        <authorList>
            <consortium name="Ensembl"/>
        </authorList>
    </citation>
    <scope>IDENTIFICATION</scope>
</reference>
<evidence type="ECO:0000256" key="4">
    <source>
        <dbReference type="ARBA" id="ARBA00023157"/>
    </source>
</evidence>
<dbReference type="SMART" id="SM00369">
    <property type="entry name" value="LRR_TYP"/>
    <property type="match status" value="5"/>
</dbReference>
<evidence type="ECO:0000313" key="11">
    <source>
        <dbReference type="Proteomes" id="UP000261540"/>
    </source>
</evidence>
<evidence type="ECO:0000256" key="5">
    <source>
        <dbReference type="PROSITE-ProRule" id="PRU00076"/>
    </source>
</evidence>
<organism evidence="10 11">
    <name type="scientific">Paramormyrops kingsleyae</name>
    <dbReference type="NCBI Taxonomy" id="1676925"/>
    <lineage>
        <taxon>Eukaryota</taxon>
        <taxon>Metazoa</taxon>
        <taxon>Chordata</taxon>
        <taxon>Craniata</taxon>
        <taxon>Vertebrata</taxon>
        <taxon>Euteleostomi</taxon>
        <taxon>Actinopterygii</taxon>
        <taxon>Neopterygii</taxon>
        <taxon>Teleostei</taxon>
        <taxon>Osteoglossocephala</taxon>
        <taxon>Osteoglossomorpha</taxon>
        <taxon>Osteoglossiformes</taxon>
        <taxon>Mormyridae</taxon>
        <taxon>Paramormyrops</taxon>
    </lineage>
</organism>
<dbReference type="Pfam" id="PF00560">
    <property type="entry name" value="LRR_1"/>
    <property type="match status" value="1"/>
</dbReference>
<evidence type="ECO:0000256" key="3">
    <source>
        <dbReference type="ARBA" id="ARBA00022737"/>
    </source>
</evidence>
<dbReference type="InterPro" id="IPR000483">
    <property type="entry name" value="Cys-rich_flank_reg_C"/>
</dbReference>
<evidence type="ECO:0000256" key="1">
    <source>
        <dbReference type="ARBA" id="ARBA00022614"/>
    </source>
</evidence>
<accession>A0A3B3RUJ5</accession>
<dbReference type="InterPro" id="IPR003591">
    <property type="entry name" value="Leu-rich_rpt_typical-subtyp"/>
</dbReference>
<dbReference type="PROSITE" id="PS00022">
    <property type="entry name" value="EGF_1"/>
    <property type="match status" value="1"/>
</dbReference>
<keyword evidence="4 5" id="KW-1015">Disulfide bond</keyword>
<dbReference type="InterPro" id="IPR003961">
    <property type="entry name" value="FN3_dom"/>
</dbReference>
<dbReference type="GeneTree" id="ENSGT00940000159318"/>
<dbReference type="InterPro" id="IPR032675">
    <property type="entry name" value="LRR_dom_sf"/>
</dbReference>
<dbReference type="PRINTS" id="PR00019">
    <property type="entry name" value="LEURICHRPT"/>
</dbReference>
<keyword evidence="7" id="KW-0472">Membrane</keyword>
<dbReference type="SUPFAM" id="SSF52058">
    <property type="entry name" value="L domain-like"/>
    <property type="match status" value="1"/>
</dbReference>
<dbReference type="GO" id="GO:0005886">
    <property type="term" value="C:plasma membrane"/>
    <property type="evidence" value="ECO:0007669"/>
    <property type="project" value="TreeGrafter"/>
</dbReference>
<dbReference type="SMART" id="SM00082">
    <property type="entry name" value="LRRCT"/>
    <property type="match status" value="1"/>
</dbReference>
<protein>
    <submittedName>
        <fullName evidence="10">Vasorin b</fullName>
    </submittedName>
</protein>
<keyword evidence="7" id="KW-1133">Transmembrane helix</keyword>
<sequence length="672" mass="73863">MKLFLPVPLISFLLLLPPGTLEGACPQHCSCPTPTSIFCSRRRSSVMPRGLPSTISNLYVFQNGIEMLNQEDFLGLNSLEMLDLSQNRLTEVLDGTFSLLSSLHNLDLSSNQITHISQHSFSGLLLLERLYLHNNQIQNIHPAAFDKLDKLLELKLQGNQLVVLPPLYKSSLLLLDLSYNPIQPPDPTDLQTPNLETLKMAGLRLTGLSEELMAMLGNLHSLDISDNHLRAVPPAIWEAQGLTRLNLSRNPMGLLKAEDFQNLEMLQNLDISNLNLQGFPEGFAEFLPKLEVLTVAENPFNCQCSLAWFPSWLRGRELQLGRTQETRCHFPPLIAGKLLENLDHGSFGCPTTTTTASTARRSTPQPQPLTTRPPTTHGIPPPPASDKPSTKTEIYVPPPVPASPSSAMDAEPGLYFCPSKICLNGGTCQLDQRGNLECICPRQTSGTYCEIIEDPPPPDISALEPDIIPREVTSTTILLDLHRYVELRPSISGVRLTYSNLSGPDRRPLHLNVPATYQEYTLRGLRPNCTYSVCASPLGDSSGRDSFCTEARTTGLMYFSPKARLHGTQLTTTLVPGLVALALGIVLAVVVGAVCYLRRRRAKEHADFSCEPLPLELEGVKADPDSGPLPQKQPEVTSTPPAVRSSLEYELPLMQAHCTANNNAAAFKPSYL</sequence>
<dbReference type="InterPro" id="IPR050541">
    <property type="entry name" value="LRR_TM_domain-containing"/>
</dbReference>
<keyword evidence="7" id="KW-0812">Transmembrane</keyword>
<evidence type="ECO:0000256" key="6">
    <source>
        <dbReference type="SAM" id="MobiDB-lite"/>
    </source>
</evidence>
<feature type="disulfide bond" evidence="5">
    <location>
        <begin position="440"/>
        <end position="449"/>
    </location>
</feature>
<dbReference type="Gene3D" id="2.10.25.10">
    <property type="entry name" value="Laminin"/>
    <property type="match status" value="1"/>
</dbReference>
<dbReference type="AlphaFoldDB" id="A0A3B3RUJ5"/>
<dbReference type="Gene3D" id="3.80.10.10">
    <property type="entry name" value="Ribonuclease Inhibitor"/>
    <property type="match status" value="2"/>
</dbReference>
<feature type="signal peptide" evidence="8">
    <location>
        <begin position="1"/>
        <end position="23"/>
    </location>
</feature>
<dbReference type="SUPFAM" id="SSF57196">
    <property type="entry name" value="EGF/Laminin"/>
    <property type="match status" value="1"/>
</dbReference>
<dbReference type="InterPro" id="IPR000742">
    <property type="entry name" value="EGF"/>
</dbReference>
<dbReference type="PANTHER" id="PTHR24369:SF160">
    <property type="entry name" value="VASORIN"/>
    <property type="match status" value="1"/>
</dbReference>
<dbReference type="InterPro" id="IPR000372">
    <property type="entry name" value="LRRNT"/>
</dbReference>
<dbReference type="Pfam" id="PF13855">
    <property type="entry name" value="LRR_8"/>
    <property type="match status" value="1"/>
</dbReference>
<dbReference type="SMART" id="SM00013">
    <property type="entry name" value="LRRNT"/>
    <property type="match status" value="1"/>
</dbReference>
<feature type="region of interest" description="Disordered" evidence="6">
    <location>
        <begin position="349"/>
        <end position="395"/>
    </location>
</feature>
<dbReference type="PANTHER" id="PTHR24369">
    <property type="entry name" value="ANTIGEN BSP, PUTATIVE-RELATED"/>
    <property type="match status" value="1"/>
</dbReference>
<dbReference type="STRING" id="1676925.ENSPKIP00000022202"/>
<evidence type="ECO:0000256" key="8">
    <source>
        <dbReference type="SAM" id="SignalP"/>
    </source>
</evidence>
<dbReference type="InterPro" id="IPR036116">
    <property type="entry name" value="FN3_sf"/>
</dbReference>
<name>A0A3B3RUJ5_9TELE</name>
<dbReference type="InterPro" id="IPR001611">
    <property type="entry name" value="Leu-rich_rpt"/>
</dbReference>
<evidence type="ECO:0000259" key="9">
    <source>
        <dbReference type="PROSITE" id="PS50026"/>
    </source>
</evidence>
<keyword evidence="1" id="KW-0433">Leucine-rich repeat</keyword>
<keyword evidence="2 8" id="KW-0732">Signal</keyword>
<keyword evidence="3" id="KW-0677">Repeat</keyword>
<feature type="transmembrane region" description="Helical" evidence="7">
    <location>
        <begin position="574"/>
        <end position="597"/>
    </location>
</feature>
<dbReference type="KEGG" id="pki:111843239"/>
<dbReference type="PROSITE" id="PS50026">
    <property type="entry name" value="EGF_3"/>
    <property type="match status" value="1"/>
</dbReference>
<evidence type="ECO:0000256" key="7">
    <source>
        <dbReference type="SAM" id="Phobius"/>
    </source>
</evidence>
<dbReference type="CDD" id="cd00063">
    <property type="entry name" value="FN3"/>
    <property type="match status" value="1"/>
</dbReference>
<dbReference type="OrthoDB" id="676979at2759"/>
<feature type="domain" description="EGF-like" evidence="9">
    <location>
        <begin position="413"/>
        <end position="450"/>
    </location>
</feature>
<feature type="region of interest" description="Disordered" evidence="6">
    <location>
        <begin position="619"/>
        <end position="642"/>
    </location>
</feature>
<keyword evidence="5" id="KW-0245">EGF-like domain</keyword>
<dbReference type="Proteomes" id="UP000261540">
    <property type="component" value="Unplaced"/>
</dbReference>
<dbReference type="CTD" id="100004428"/>
<dbReference type="PROSITE" id="PS51450">
    <property type="entry name" value="LRR"/>
    <property type="match status" value="3"/>
</dbReference>
<feature type="chain" id="PRO_5017328254" evidence="8">
    <location>
        <begin position="24"/>
        <end position="672"/>
    </location>
</feature>
<evidence type="ECO:0000313" key="10">
    <source>
        <dbReference type="Ensembl" id="ENSPKIP00000022202.1"/>
    </source>
</evidence>
<dbReference type="CDD" id="cd00054">
    <property type="entry name" value="EGF_CA"/>
    <property type="match status" value="1"/>
</dbReference>
<dbReference type="Ensembl" id="ENSPKIT00000002860.1">
    <property type="protein sequence ID" value="ENSPKIP00000022202.1"/>
    <property type="gene ID" value="ENSPKIG00000006310.1"/>
</dbReference>